<dbReference type="InterPro" id="IPR000192">
    <property type="entry name" value="Aminotrans_V_dom"/>
</dbReference>
<protein>
    <submittedName>
        <fullName evidence="2">Unannotated protein</fullName>
    </submittedName>
</protein>
<feature type="domain" description="Aminotransferase class V" evidence="1">
    <location>
        <begin position="53"/>
        <end position="370"/>
    </location>
</feature>
<dbReference type="EMBL" id="CAEZXV010000115">
    <property type="protein sequence ID" value="CAB4708284.1"/>
    <property type="molecule type" value="Genomic_DNA"/>
</dbReference>
<dbReference type="AlphaFoldDB" id="A0A6J6QL89"/>
<proteinExistence type="predicted"/>
<dbReference type="InterPro" id="IPR015424">
    <property type="entry name" value="PyrdxlP-dep_Trfase"/>
</dbReference>
<dbReference type="InterPro" id="IPR015421">
    <property type="entry name" value="PyrdxlP-dep_Trfase_major"/>
</dbReference>
<dbReference type="Gene3D" id="3.40.640.10">
    <property type="entry name" value="Type I PLP-dependent aspartate aminotransferase-like (Major domain)"/>
    <property type="match status" value="1"/>
</dbReference>
<dbReference type="Gene3D" id="3.90.1150.10">
    <property type="entry name" value="Aspartate Aminotransferase, domain 1"/>
    <property type="match status" value="1"/>
</dbReference>
<organism evidence="2">
    <name type="scientific">freshwater metagenome</name>
    <dbReference type="NCBI Taxonomy" id="449393"/>
    <lineage>
        <taxon>unclassified sequences</taxon>
        <taxon>metagenomes</taxon>
        <taxon>ecological metagenomes</taxon>
    </lineage>
</organism>
<evidence type="ECO:0000313" key="2">
    <source>
        <dbReference type="EMBL" id="CAB4708284.1"/>
    </source>
</evidence>
<dbReference type="Pfam" id="PF00266">
    <property type="entry name" value="Aminotran_5"/>
    <property type="match status" value="1"/>
</dbReference>
<evidence type="ECO:0000259" key="1">
    <source>
        <dbReference type="Pfam" id="PF00266"/>
    </source>
</evidence>
<dbReference type="SUPFAM" id="SSF53383">
    <property type="entry name" value="PLP-dependent transferases"/>
    <property type="match status" value="1"/>
</dbReference>
<dbReference type="InterPro" id="IPR015422">
    <property type="entry name" value="PyrdxlP-dep_Trfase_small"/>
</dbReference>
<reference evidence="2" key="1">
    <citation type="submission" date="2020-05" db="EMBL/GenBank/DDBJ databases">
        <authorList>
            <person name="Chiriac C."/>
            <person name="Salcher M."/>
            <person name="Ghai R."/>
            <person name="Kavagutti S V."/>
        </authorList>
    </citation>
    <scope>NUCLEOTIDE SEQUENCE</scope>
</reference>
<name>A0A6J6QL89_9ZZZZ</name>
<dbReference type="PANTHER" id="PTHR43586">
    <property type="entry name" value="CYSTEINE DESULFURASE"/>
    <property type="match status" value="1"/>
</dbReference>
<dbReference type="PANTHER" id="PTHR43586:SF15">
    <property type="entry name" value="BLR3095 PROTEIN"/>
    <property type="match status" value="1"/>
</dbReference>
<sequence length="384" mass="41821">MSSIDLAAQYRSEFPIFEKLTYINSCSQGALSKSVKAAFTTYLSTLEEQGSAWNDWVTQQELVRGLMAKFLNAKPEEIALTTSASAGVNSLATALNFSGKRNKIVTTDNEFPTMGQIWHAQESRGAKIVHVKNNPDLTVDTQALINAIDEETLLVAITHVCYRNGARTDINPIIEAAHKMGALVVLDTYQTVGAINLDVTEIKADFIVGGLLKYMIAVPGVGFLYARENTTMDLIPTSTGWFAARDLFAMEIHSYDPAKEARRFETGTPNVPPLYPASAALEFMLKVGIKNVETYVAEIHDEIRAGIADIGGVVVTPAGRNQHGALLAVASTDEHAHVSALEALGIVTSCRDGNIRISPHFYNNREDVAKVVAGFAKTKDYLRK</sequence>
<gene>
    <name evidence="2" type="ORF">UFOPK2598_00959</name>
</gene>
<accession>A0A6J6QL89</accession>